<comment type="caution">
    <text evidence="1">The sequence shown here is derived from an EMBL/GenBank/DDBJ whole genome shotgun (WGS) entry which is preliminary data.</text>
</comment>
<keyword evidence="2" id="KW-1185">Reference proteome</keyword>
<gene>
    <name evidence="1" type="ORF">NM208_g949</name>
</gene>
<proteinExistence type="predicted"/>
<sequence>MESRSSKPSGHNDLATAPWQVEEGDDTTSDHYDAVGWIGTSALMIKAQIGLGVLAIPQSFDVLGIVPGVITLCAVAVITTWSNYIVGVFKLRHPEVYSIDDVGAMLFGRAGREILASAFVLYCTFAAGSMMLGISVGLNAVSMHGTCTAVFVAVAAIVGGSFACIQTLGRMSWLALVGVMSLIVAVVMVTIAVGIQDRPAAAPQEGPFKSDFKVIGDPSFVEAVTAITTFVFSYAGTPAFFSLAAEMRSPQQYGRSLFLCQAIVTIIYLGIGCVVYYFCGSYVASPALGSAGPLIKKISYGIAIPGLIATEMLIIHIAGKYLFIRFLRNTKHLTANTFTHWATWLSCVLGVTITAYVIASAIPIFGSLTSFIGALFGTLMSFQPMGCMWLYDNWSSDKRKRDLRWYLMVIWSLFVIISGTFLMVTGTYGSIVGIIDSYKKDGGSKAWACADNSNSV</sequence>
<dbReference type="Proteomes" id="UP001148629">
    <property type="component" value="Unassembled WGS sequence"/>
</dbReference>
<reference evidence="1" key="1">
    <citation type="submission" date="2022-08" db="EMBL/GenBank/DDBJ databases">
        <title>Genome Sequence of Fusarium decemcellulare.</title>
        <authorList>
            <person name="Buettner E."/>
        </authorList>
    </citation>
    <scope>NUCLEOTIDE SEQUENCE</scope>
    <source>
        <strain evidence="1">Babe19</strain>
    </source>
</reference>
<accession>A0ACC1SXY2</accession>
<protein>
    <submittedName>
        <fullName evidence="1">Uncharacterized protein</fullName>
    </submittedName>
</protein>
<organism evidence="1 2">
    <name type="scientific">Fusarium decemcellulare</name>
    <dbReference type="NCBI Taxonomy" id="57161"/>
    <lineage>
        <taxon>Eukaryota</taxon>
        <taxon>Fungi</taxon>
        <taxon>Dikarya</taxon>
        <taxon>Ascomycota</taxon>
        <taxon>Pezizomycotina</taxon>
        <taxon>Sordariomycetes</taxon>
        <taxon>Hypocreomycetidae</taxon>
        <taxon>Hypocreales</taxon>
        <taxon>Nectriaceae</taxon>
        <taxon>Fusarium</taxon>
        <taxon>Fusarium decemcellulare species complex</taxon>
    </lineage>
</organism>
<dbReference type="EMBL" id="JANRMS010000045">
    <property type="protein sequence ID" value="KAJ3548532.1"/>
    <property type="molecule type" value="Genomic_DNA"/>
</dbReference>
<evidence type="ECO:0000313" key="2">
    <source>
        <dbReference type="Proteomes" id="UP001148629"/>
    </source>
</evidence>
<evidence type="ECO:0000313" key="1">
    <source>
        <dbReference type="EMBL" id="KAJ3548532.1"/>
    </source>
</evidence>
<name>A0ACC1SXY2_9HYPO</name>